<organism evidence="8 9">
    <name type="scientific">Chryseobacterium antibioticum</name>
    <dbReference type="NCBI Taxonomy" id="2728847"/>
    <lineage>
        <taxon>Bacteria</taxon>
        <taxon>Pseudomonadati</taxon>
        <taxon>Bacteroidota</taxon>
        <taxon>Flavobacteriia</taxon>
        <taxon>Flavobacteriales</taxon>
        <taxon>Weeksellaceae</taxon>
        <taxon>Chryseobacterium group</taxon>
        <taxon>Chryseobacterium</taxon>
    </lineage>
</organism>
<evidence type="ECO:0000256" key="1">
    <source>
        <dbReference type="ARBA" id="ARBA00022603"/>
    </source>
</evidence>
<dbReference type="InterPro" id="IPR027417">
    <property type="entry name" value="P-loop_NTPase"/>
</dbReference>
<keyword evidence="4" id="KW-0378">Hydrolase</keyword>
<evidence type="ECO:0000313" key="8">
    <source>
        <dbReference type="EMBL" id="NML69991.1"/>
    </source>
</evidence>
<protein>
    <submittedName>
        <fullName evidence="8">DNA methylase N-4</fullName>
    </submittedName>
</protein>
<evidence type="ECO:0000313" key="9">
    <source>
        <dbReference type="Proteomes" id="UP000544054"/>
    </source>
</evidence>
<dbReference type="Pfam" id="PF01555">
    <property type="entry name" value="N6_N4_Mtase"/>
    <property type="match status" value="1"/>
</dbReference>
<keyword evidence="1 8" id="KW-0489">Methyltransferase</keyword>
<reference evidence="8 9" key="1">
    <citation type="submission" date="2020-04" db="EMBL/GenBank/DDBJ databases">
        <title>Chryseobacterium sp. RP-3-3 sp. nov., isolated from Jeju soil.</title>
        <authorList>
            <person name="Dahal R.H."/>
        </authorList>
    </citation>
    <scope>NUCLEOTIDE SEQUENCE [LARGE SCALE GENOMIC DNA]</scope>
    <source>
        <strain evidence="8 9">RP-3-3</strain>
    </source>
</reference>
<dbReference type="Gene3D" id="3.40.50.10810">
    <property type="entry name" value="Tandem AAA-ATPase domain"/>
    <property type="match status" value="1"/>
</dbReference>
<dbReference type="AlphaFoldDB" id="A0A7Y0FRU7"/>
<dbReference type="PANTHER" id="PTHR45766:SF3">
    <property type="entry name" value="DNA ANNEALING HELICASE AND ENDONUCLEASE ZRANB3"/>
    <property type="match status" value="1"/>
</dbReference>
<proteinExistence type="predicted"/>
<dbReference type="GO" id="GO:0006281">
    <property type="term" value="P:DNA repair"/>
    <property type="evidence" value="ECO:0007669"/>
    <property type="project" value="TreeGrafter"/>
</dbReference>
<dbReference type="PANTHER" id="PTHR45766">
    <property type="entry name" value="DNA ANNEALING HELICASE AND ENDONUCLEASE ZRANB3 FAMILY MEMBER"/>
    <property type="match status" value="1"/>
</dbReference>
<dbReference type="Gene3D" id="3.40.50.150">
    <property type="entry name" value="Vaccinia Virus protein VP39"/>
    <property type="match status" value="1"/>
</dbReference>
<accession>A0A7Y0FRU7</accession>
<evidence type="ECO:0000259" key="7">
    <source>
        <dbReference type="PROSITE" id="PS51192"/>
    </source>
</evidence>
<keyword evidence="3" id="KW-0547">Nucleotide-binding</keyword>
<dbReference type="SUPFAM" id="SSF52540">
    <property type="entry name" value="P-loop containing nucleoside triphosphate hydrolases"/>
    <property type="match status" value="2"/>
</dbReference>
<dbReference type="Proteomes" id="UP000544054">
    <property type="component" value="Unassembled WGS sequence"/>
</dbReference>
<dbReference type="InterPro" id="IPR002941">
    <property type="entry name" value="DNA_methylase_N4/N6"/>
</dbReference>
<evidence type="ECO:0000256" key="6">
    <source>
        <dbReference type="ARBA" id="ARBA00022840"/>
    </source>
</evidence>
<evidence type="ECO:0000256" key="5">
    <source>
        <dbReference type="ARBA" id="ARBA00022806"/>
    </source>
</evidence>
<keyword evidence="6" id="KW-0067">ATP-binding</keyword>
<dbReference type="GO" id="GO:0032259">
    <property type="term" value="P:methylation"/>
    <property type="evidence" value="ECO:0007669"/>
    <property type="project" value="UniProtKB-KW"/>
</dbReference>
<dbReference type="SMART" id="SM00487">
    <property type="entry name" value="DEXDc"/>
    <property type="match status" value="1"/>
</dbReference>
<gene>
    <name evidence="8" type="ORF">HHL23_09280</name>
</gene>
<sequence>MDYQEFLKNKVIISEDYGFEPNWIPEIAKDHQKDICSWTLRGGRRAIFASFGLGKTFMQLINAVNCINETGKPFLIACPLGVMGEFKRDNEKLNTGFEIEYIKDTDSISEYSKKIYLTNYERIRKGDIKAEKFGGVSFDEASILRNLKTETTNYIINYFKQIPYRFVATATPSPNDYIEILNYAEFLGVADRGSLLTKFFKRNPQKAGDLMLLESQKNDFWMWVSSWAVFINTPSDLGYPNEGYDLPKLNVIEHRIENLSDEIIQNKFGDLILFKDNTKSLVDSSREKRDSLELRCEKTFEITETLNDDNFILWHHRETERYHLEKLYKEKSYNSVFGSQKNETKEDLLIDFSNGKYQYLLTKPVIAGSGCNFQEHCNNMVFVGIDYKFNDFIQAIHRLYRFGQDKEVNVHIIYTNNEDHVFSTLMKKWEKHKELQSEMIKLVREYGLNNELIRDKMERQIFSNGDKVIIGDATLYNNDTVVISADENEVQDNSVGVVITSIPFGNHFEYSGNYNDFGHNINNEGFFDQMDYLVPHLFRMLIPGRVAAIHVKDRIRYSYQNGTSFTSMDDFSGDTVRSFKKHGFHLIGKITITTDVVRENNQTYRLGHSEKCKDGSKMGVGMPEYVLLFRKPPSNSDNAYSDLPVFKHKEEYPVERWQLDAHAYWRSSGDHYLDIDDLKDKDLKEVWRVWKQYNDEGLYTFENHLKLSTALERKGKISREYMTIPPHSNNDFVWTDINRMNTLNARQVSSNKEKHICPLQIDIVDRLIELFSMKGETVYEPFGGLMTVPTRSLKLGRKAKAVELNSDYYKDGLFYVRSMHEKLNMPTLFDLMEV</sequence>
<dbReference type="GO" id="GO:0031297">
    <property type="term" value="P:replication fork processing"/>
    <property type="evidence" value="ECO:0007669"/>
    <property type="project" value="TreeGrafter"/>
</dbReference>
<dbReference type="GO" id="GO:0004520">
    <property type="term" value="F:DNA endonuclease activity"/>
    <property type="evidence" value="ECO:0007669"/>
    <property type="project" value="TreeGrafter"/>
</dbReference>
<dbReference type="RefSeq" id="WP_169234530.1">
    <property type="nucleotide sequence ID" value="NZ_JABBGI010000010.1"/>
</dbReference>
<evidence type="ECO:0000256" key="3">
    <source>
        <dbReference type="ARBA" id="ARBA00022741"/>
    </source>
</evidence>
<dbReference type="InterPro" id="IPR014001">
    <property type="entry name" value="Helicase_ATP-bd"/>
</dbReference>
<dbReference type="InterPro" id="IPR029063">
    <property type="entry name" value="SAM-dependent_MTases_sf"/>
</dbReference>
<evidence type="ECO:0000256" key="2">
    <source>
        <dbReference type="ARBA" id="ARBA00022679"/>
    </source>
</evidence>
<keyword evidence="2" id="KW-0808">Transferase</keyword>
<name>A0A7Y0FRU7_9FLAO</name>
<dbReference type="GO" id="GO:0008170">
    <property type="term" value="F:N-methyltransferase activity"/>
    <property type="evidence" value="ECO:0007669"/>
    <property type="project" value="InterPro"/>
</dbReference>
<dbReference type="SUPFAM" id="SSF53335">
    <property type="entry name" value="S-adenosyl-L-methionine-dependent methyltransferases"/>
    <property type="match status" value="1"/>
</dbReference>
<feature type="domain" description="Helicase ATP-binding" evidence="7">
    <location>
        <begin position="36"/>
        <end position="190"/>
    </location>
</feature>
<dbReference type="InterPro" id="IPR038718">
    <property type="entry name" value="SNF2-like_sf"/>
</dbReference>
<dbReference type="GO" id="GO:0003677">
    <property type="term" value="F:DNA binding"/>
    <property type="evidence" value="ECO:0007669"/>
    <property type="project" value="InterPro"/>
</dbReference>
<dbReference type="GO" id="GO:0016787">
    <property type="term" value="F:hydrolase activity"/>
    <property type="evidence" value="ECO:0007669"/>
    <property type="project" value="UniProtKB-KW"/>
</dbReference>
<dbReference type="InterPro" id="IPR001650">
    <property type="entry name" value="Helicase_C-like"/>
</dbReference>
<dbReference type="PROSITE" id="PS51192">
    <property type="entry name" value="HELICASE_ATP_BIND_1"/>
    <property type="match status" value="1"/>
</dbReference>
<keyword evidence="9" id="KW-1185">Reference proteome</keyword>
<dbReference type="GO" id="GO:0004386">
    <property type="term" value="F:helicase activity"/>
    <property type="evidence" value="ECO:0007669"/>
    <property type="project" value="UniProtKB-KW"/>
</dbReference>
<dbReference type="GO" id="GO:0005524">
    <property type="term" value="F:ATP binding"/>
    <property type="evidence" value="ECO:0007669"/>
    <property type="project" value="UniProtKB-KW"/>
</dbReference>
<comment type="caution">
    <text evidence="8">The sequence shown here is derived from an EMBL/GenBank/DDBJ whole genome shotgun (WGS) entry which is preliminary data.</text>
</comment>
<keyword evidence="5" id="KW-0347">Helicase</keyword>
<dbReference type="Pfam" id="PF00271">
    <property type="entry name" value="Helicase_C"/>
    <property type="match status" value="1"/>
</dbReference>
<evidence type="ECO:0000256" key="4">
    <source>
        <dbReference type="ARBA" id="ARBA00022801"/>
    </source>
</evidence>
<dbReference type="Gene3D" id="3.40.50.300">
    <property type="entry name" value="P-loop containing nucleotide triphosphate hydrolases"/>
    <property type="match status" value="1"/>
</dbReference>
<dbReference type="EMBL" id="JABBGI010000010">
    <property type="protein sequence ID" value="NML69991.1"/>
    <property type="molecule type" value="Genomic_DNA"/>
</dbReference>